<keyword evidence="3" id="KW-1185">Reference proteome</keyword>
<dbReference type="GO" id="GO:0042797">
    <property type="term" value="P:tRNA transcription by RNA polymerase III"/>
    <property type="evidence" value="ECO:0007669"/>
    <property type="project" value="TreeGrafter"/>
</dbReference>
<accession>A0A1R3JQJ8</accession>
<dbReference type="OrthoDB" id="340681at2759"/>
<evidence type="ECO:0000256" key="1">
    <source>
        <dbReference type="SAM" id="MobiDB-lite"/>
    </source>
</evidence>
<evidence type="ECO:0000313" key="2">
    <source>
        <dbReference type="EMBL" id="OMO97128.1"/>
    </source>
</evidence>
<reference evidence="3" key="1">
    <citation type="submission" date="2013-09" db="EMBL/GenBank/DDBJ databases">
        <title>Corchorus olitorius genome sequencing.</title>
        <authorList>
            <person name="Alam M."/>
            <person name="Haque M.S."/>
            <person name="Islam M.S."/>
            <person name="Emdad E.M."/>
            <person name="Islam M.M."/>
            <person name="Ahmed B."/>
            <person name="Halim A."/>
            <person name="Hossen Q.M.M."/>
            <person name="Hossain M.Z."/>
            <person name="Ahmed R."/>
            <person name="Khan M.M."/>
            <person name="Islam R."/>
            <person name="Rashid M.M."/>
            <person name="Khan S.A."/>
            <person name="Rahman M.S."/>
            <person name="Alam M."/>
            <person name="Yahiya A.S."/>
            <person name="Khan M.S."/>
            <person name="Azam M.S."/>
            <person name="Haque T."/>
            <person name="Lashkar M.Z.H."/>
            <person name="Akhand A.I."/>
            <person name="Morshed G."/>
            <person name="Roy S."/>
            <person name="Uddin K.S."/>
            <person name="Rabeya T."/>
            <person name="Hossain A.S."/>
            <person name="Chowdhury A."/>
            <person name="Snigdha A.R."/>
            <person name="Mortoza M.S."/>
            <person name="Matin S.A."/>
            <person name="Hoque S.M.E."/>
            <person name="Islam M.K."/>
            <person name="Roy D.K."/>
            <person name="Haider R."/>
            <person name="Moosa M.M."/>
            <person name="Elias S.M."/>
            <person name="Hasan A.M."/>
            <person name="Jahan S."/>
            <person name="Shafiuddin M."/>
            <person name="Mahmood N."/>
            <person name="Shommy N.S."/>
        </authorList>
    </citation>
    <scope>NUCLEOTIDE SEQUENCE [LARGE SCALE GENOMIC DNA]</scope>
    <source>
        <strain evidence="3">cv. O-4</strain>
    </source>
</reference>
<keyword evidence="2" id="KW-0240">DNA-directed RNA polymerase</keyword>
<dbReference type="STRING" id="93759.A0A1R3JQJ8"/>
<organism evidence="2 3">
    <name type="scientific">Corchorus olitorius</name>
    <dbReference type="NCBI Taxonomy" id="93759"/>
    <lineage>
        <taxon>Eukaryota</taxon>
        <taxon>Viridiplantae</taxon>
        <taxon>Streptophyta</taxon>
        <taxon>Embryophyta</taxon>
        <taxon>Tracheophyta</taxon>
        <taxon>Spermatophyta</taxon>
        <taxon>Magnoliopsida</taxon>
        <taxon>eudicotyledons</taxon>
        <taxon>Gunneridae</taxon>
        <taxon>Pentapetalae</taxon>
        <taxon>rosids</taxon>
        <taxon>malvids</taxon>
        <taxon>Malvales</taxon>
        <taxon>Malvaceae</taxon>
        <taxon>Grewioideae</taxon>
        <taxon>Apeibeae</taxon>
        <taxon>Corchorus</taxon>
    </lineage>
</organism>
<dbReference type="Pfam" id="PF04801">
    <property type="entry name" value="RPC5"/>
    <property type="match status" value="1"/>
</dbReference>
<dbReference type="PANTHER" id="PTHR12069:SF0">
    <property type="entry name" value="DNA-DIRECTED RNA POLYMERASE III SUBUNIT RPC5"/>
    <property type="match status" value="1"/>
</dbReference>
<dbReference type="PANTHER" id="PTHR12069">
    <property type="entry name" value="DNA-DIRECTED RNA POLYMERASES III 80 KDA POLYPEPTIDE RNA POLYMERASE III SUBUNIT 5"/>
    <property type="match status" value="1"/>
</dbReference>
<proteinExistence type="predicted"/>
<sequence>MGLDDLDGLDGPRQGNTRTTKFAPRPSRKLKFEPKAKTKVEKEQEDIKPVIAGPKTEQSVSNGAAKLEILAEAKEEEEQQEAAEEEDMVVRKIDVFFTSSVDANTQLYVLQYPMRPCWRPYELDERCEEVRLKPATGEVEVDMSVDFDSNNYDKKCASMNKQTLSTSCLGLPSRATACAVGVLMGDKLHLNPVNAAVVQLRPSVSKRKKTFEEADAQVTVKVEQHTKKKKKTESSNEPKADDKECWVPLKYHSSKSDFSAQYLERMMAQESCPIQFAMNPFDYVESLCPGSAKNNNNKSKGPSKRFLLSMPLEERLKKLLLQGPPFQRFNALKHFAPDASSTEAIFEVLQKHAQLVQGLWVPKSPLLFPADPLKALARDYVLILFSKNPIITLPHLNGLSTRHRDEVKGILKILAIQRPSFKDWKLKENADESFIKLYPDIVQKQQEIWAAGEDNVIKHIYRAAKGGPSKN</sequence>
<dbReference type="GO" id="GO:0005666">
    <property type="term" value="C:RNA polymerase III complex"/>
    <property type="evidence" value="ECO:0007669"/>
    <property type="project" value="TreeGrafter"/>
</dbReference>
<keyword evidence="2" id="KW-0804">Transcription</keyword>
<comment type="caution">
    <text evidence="2">The sequence shown here is derived from an EMBL/GenBank/DDBJ whole genome shotgun (WGS) entry which is preliminary data.</text>
</comment>
<feature type="region of interest" description="Disordered" evidence="1">
    <location>
        <begin position="222"/>
        <end position="241"/>
    </location>
</feature>
<feature type="region of interest" description="Disordered" evidence="1">
    <location>
        <begin position="1"/>
        <end position="61"/>
    </location>
</feature>
<dbReference type="AlphaFoldDB" id="A0A1R3JQJ8"/>
<evidence type="ECO:0000313" key="3">
    <source>
        <dbReference type="Proteomes" id="UP000187203"/>
    </source>
</evidence>
<feature type="compositionally biased region" description="Basic and acidic residues" evidence="1">
    <location>
        <begin position="30"/>
        <end position="48"/>
    </location>
</feature>
<feature type="compositionally biased region" description="Basic and acidic residues" evidence="1">
    <location>
        <begin position="232"/>
        <end position="241"/>
    </location>
</feature>
<protein>
    <submittedName>
        <fullName evidence="2">DNA-directed RNA polymerase III subunit Rpc5</fullName>
    </submittedName>
</protein>
<dbReference type="EMBL" id="AWUE01015469">
    <property type="protein sequence ID" value="OMO97128.1"/>
    <property type="molecule type" value="Genomic_DNA"/>
</dbReference>
<name>A0A1R3JQJ8_9ROSI</name>
<dbReference type="InterPro" id="IPR006886">
    <property type="entry name" value="RNA_pol_III_Rpc5"/>
</dbReference>
<gene>
    <name evidence="2" type="ORF">COLO4_14865</name>
</gene>
<dbReference type="Proteomes" id="UP000187203">
    <property type="component" value="Unassembled WGS sequence"/>
</dbReference>